<feature type="compositionally biased region" description="Basic and acidic residues" evidence="9">
    <location>
        <begin position="227"/>
        <end position="266"/>
    </location>
</feature>
<keyword evidence="8" id="KW-0175">Coiled coil</keyword>
<dbReference type="GO" id="GO:0005681">
    <property type="term" value="C:spliceosomal complex"/>
    <property type="evidence" value="ECO:0007669"/>
    <property type="project" value="UniProtKB-KW"/>
</dbReference>
<proteinExistence type="inferred from homology"/>
<evidence type="ECO:0000256" key="3">
    <source>
        <dbReference type="ARBA" id="ARBA00022664"/>
    </source>
</evidence>
<evidence type="ECO:0000256" key="9">
    <source>
        <dbReference type="SAM" id="MobiDB-lite"/>
    </source>
</evidence>
<dbReference type="AlphaFoldDB" id="A0A5B8MMU2"/>
<keyword evidence="3 7" id="KW-0507">mRNA processing</keyword>
<evidence type="ECO:0000256" key="7">
    <source>
        <dbReference type="RuleBase" id="RU367025"/>
    </source>
</evidence>
<evidence type="ECO:0000256" key="8">
    <source>
        <dbReference type="SAM" id="Coils"/>
    </source>
</evidence>
<keyword evidence="4 7" id="KW-0747">Spliceosome</keyword>
<dbReference type="GO" id="GO:0046540">
    <property type="term" value="C:U4/U6 x U5 tri-snRNP complex"/>
    <property type="evidence" value="ECO:0007669"/>
    <property type="project" value="InterPro"/>
</dbReference>
<protein>
    <recommendedName>
        <fullName evidence="7">Pre-mRNA-splicing factor 38</fullName>
    </recommendedName>
</protein>
<dbReference type="EMBL" id="CP031039">
    <property type="protein sequence ID" value="QDZ21717.1"/>
    <property type="molecule type" value="Genomic_DNA"/>
</dbReference>
<evidence type="ECO:0000313" key="11">
    <source>
        <dbReference type="Proteomes" id="UP000316726"/>
    </source>
</evidence>
<comment type="similarity">
    <text evidence="2 7">Belongs to the PRP38 family.</text>
</comment>
<dbReference type="Proteomes" id="UP000316726">
    <property type="component" value="Chromosome 6"/>
</dbReference>
<evidence type="ECO:0000256" key="2">
    <source>
        <dbReference type="ARBA" id="ARBA00006164"/>
    </source>
</evidence>
<comment type="subcellular location">
    <subcellularLocation>
        <location evidence="1 7">Nucleus</location>
    </subcellularLocation>
</comment>
<feature type="coiled-coil region" evidence="8">
    <location>
        <begin position="181"/>
        <end position="224"/>
    </location>
</feature>
<keyword evidence="6 7" id="KW-0539">Nucleus</keyword>
<dbReference type="PANTHER" id="PTHR23142">
    <property type="entry name" value="PRE-MRNA-SPLICING FACTOR 38A-RELATED"/>
    <property type="match status" value="1"/>
</dbReference>
<dbReference type="Pfam" id="PF03371">
    <property type="entry name" value="PRP38"/>
    <property type="match status" value="1"/>
</dbReference>
<dbReference type="GO" id="GO:0000398">
    <property type="term" value="P:mRNA splicing, via spliceosome"/>
    <property type="evidence" value="ECO:0007669"/>
    <property type="project" value="UniProtKB-UniRule"/>
</dbReference>
<comment type="function">
    <text evidence="7">Required for pre-mRNA splicing.</text>
</comment>
<dbReference type="Pfam" id="PF19252">
    <property type="entry name" value="HIND"/>
    <property type="match status" value="1"/>
</dbReference>
<name>A0A5B8MMU2_9CHLO</name>
<dbReference type="OrthoDB" id="190958at2759"/>
<dbReference type="STRING" id="1764295.A0A5B8MMU2"/>
<keyword evidence="5 7" id="KW-0508">mRNA splicing</keyword>
<evidence type="ECO:0000256" key="5">
    <source>
        <dbReference type="ARBA" id="ARBA00023187"/>
    </source>
</evidence>
<gene>
    <name evidence="10" type="ORF">A3770_06p42350</name>
</gene>
<reference evidence="10 11" key="1">
    <citation type="submission" date="2018-07" db="EMBL/GenBank/DDBJ databases">
        <title>The complete nuclear genome of the prasinophyte Chloropicon primus (CCMP1205).</title>
        <authorList>
            <person name="Pombert J.-F."/>
            <person name="Otis C."/>
            <person name="Turmel M."/>
            <person name="Lemieux C."/>
        </authorList>
    </citation>
    <scope>NUCLEOTIDE SEQUENCE [LARGE SCALE GENOMIC DNA]</scope>
    <source>
        <strain evidence="10 11">CCMP1205</strain>
    </source>
</reference>
<dbReference type="InterPro" id="IPR005037">
    <property type="entry name" value="PRP38"/>
</dbReference>
<evidence type="ECO:0000313" key="10">
    <source>
        <dbReference type="EMBL" id="QDZ21717.1"/>
    </source>
</evidence>
<evidence type="ECO:0000256" key="1">
    <source>
        <dbReference type="ARBA" id="ARBA00004123"/>
    </source>
</evidence>
<feature type="compositionally biased region" description="Basic and acidic residues" evidence="9">
    <location>
        <begin position="278"/>
        <end position="310"/>
    </location>
</feature>
<accession>A0A5B8MMU2</accession>
<keyword evidence="11" id="KW-1185">Reference proteome</keyword>
<sequence length="329" mass="38179">MANRTDPLASIVHGTNPQNLIENIVRQRIYEQLYWKEDCFALTAETLLEKAVELRCVGGTHGGQRQATNFLCLVLKLLQLQPEKEIIYEYIANEDFKYVRVLGAFYLRLVGSPKEIYEYLEPLYHDFRKVRKVNLDGTFCAVHIDETVQEMLTGSFMFDTSLPRIPYRHTLVSVGRLKPRVSAMAKDFEAVRKELEEKKARLLEEEVRRREENLEIEKREAAERIAHTYRDRHSGSMRRRNDFGEDRRHGGFGDGEARARAREGKRQRSRRSPSPGVREGRGPKSTRRDREKTSNSEREAGTGDMRKEDLSIQETNALRAKLGLKPLKM</sequence>
<dbReference type="InterPro" id="IPR045347">
    <property type="entry name" value="HIND"/>
</dbReference>
<evidence type="ECO:0000256" key="6">
    <source>
        <dbReference type="ARBA" id="ARBA00023242"/>
    </source>
</evidence>
<evidence type="ECO:0000256" key="4">
    <source>
        <dbReference type="ARBA" id="ARBA00022728"/>
    </source>
</evidence>
<feature type="region of interest" description="Disordered" evidence="9">
    <location>
        <begin position="227"/>
        <end position="329"/>
    </location>
</feature>
<organism evidence="10 11">
    <name type="scientific">Chloropicon primus</name>
    <dbReference type="NCBI Taxonomy" id="1764295"/>
    <lineage>
        <taxon>Eukaryota</taxon>
        <taxon>Viridiplantae</taxon>
        <taxon>Chlorophyta</taxon>
        <taxon>Chloropicophyceae</taxon>
        <taxon>Chloropicales</taxon>
        <taxon>Chloropicaceae</taxon>
        <taxon>Chloropicon</taxon>
    </lineage>
</organism>